<proteinExistence type="predicted"/>
<protein>
    <submittedName>
        <fullName evidence="3">Esterase</fullName>
    </submittedName>
</protein>
<evidence type="ECO:0000256" key="1">
    <source>
        <dbReference type="SAM" id="Phobius"/>
    </source>
</evidence>
<feature type="transmembrane region" description="Helical" evidence="1">
    <location>
        <begin position="75"/>
        <end position="99"/>
    </location>
</feature>
<comment type="caution">
    <text evidence="3">The sequence shown here is derived from an EMBL/GenBank/DDBJ whole genome shotgun (WGS) entry which is preliminary data.</text>
</comment>
<evidence type="ECO:0000313" key="3">
    <source>
        <dbReference type="EMBL" id="TJZ75424.1"/>
    </source>
</evidence>
<organism evidence="3 4">
    <name type="scientific">Rhodococcus oryzae</name>
    <dbReference type="NCBI Taxonomy" id="2571143"/>
    <lineage>
        <taxon>Bacteria</taxon>
        <taxon>Bacillati</taxon>
        <taxon>Actinomycetota</taxon>
        <taxon>Actinomycetes</taxon>
        <taxon>Mycobacteriales</taxon>
        <taxon>Nocardiaceae</taxon>
        <taxon>Rhodococcus</taxon>
    </lineage>
</organism>
<keyword evidence="1" id="KW-0812">Transmembrane</keyword>
<keyword evidence="2" id="KW-0732">Signal</keyword>
<keyword evidence="1" id="KW-1133">Transmembrane helix</keyword>
<evidence type="ECO:0000256" key="2">
    <source>
        <dbReference type="SAM" id="SignalP"/>
    </source>
</evidence>
<feature type="transmembrane region" description="Helical" evidence="1">
    <location>
        <begin position="50"/>
        <end position="69"/>
    </location>
</feature>
<name>A0ABY2RG05_9NOCA</name>
<gene>
    <name evidence="3" type="ORF">FCG67_20775</name>
</gene>
<dbReference type="PANTHER" id="PTHR48098">
    <property type="entry name" value="ENTEROCHELIN ESTERASE-RELATED"/>
    <property type="match status" value="1"/>
</dbReference>
<feature type="transmembrane region" description="Helical" evidence="1">
    <location>
        <begin position="15"/>
        <end position="38"/>
    </location>
</feature>
<accession>A0ABY2RG05</accession>
<dbReference type="PANTHER" id="PTHR48098:SF1">
    <property type="entry name" value="DIACYLGLYCEROL ACYLTRANSFERASE_MYCOLYLTRANSFERASE AG85A"/>
    <property type="match status" value="1"/>
</dbReference>
<dbReference type="RefSeq" id="WP_136911542.1">
    <property type="nucleotide sequence ID" value="NZ_SUMD01000011.1"/>
</dbReference>
<dbReference type="EMBL" id="SUMD01000011">
    <property type="protein sequence ID" value="TJZ75424.1"/>
    <property type="molecule type" value="Genomic_DNA"/>
</dbReference>
<sequence length="442" mass="45253">MYANAVLSALSQVSMTGAVAATAVVVLGVGGLAGASTALRGVSIRVRGTVAGLAVATSACIAVAVWSALRPLPPQLSVQSCLGIAVGLFGVFAAAVCLLRSRGRGTVALAFAMAASLLACGAGVVNEDLGTFPTLGAVIGHRAPPGALATDFAAVPGPQAEVQTGDPVASVWRRPLRSARDGMLTHVEIPGAVSGFASRPALLYLPPAYLDSPRAMLPVLVLVAGNPGKPDDWLTLGALAETVTAFAAEHDGLAPVVVVPDALGATDALPLCLDSQLGNVDTYLARDVPDWIAGHLQVDNDPAHRAIGGFSYGGTCSVQLAVRHPDVYPTFVDISGQDEPSLGDHTSTVAVTFGGDESAFAAVNARDLLAVTPMPQLAGVFVSGSGDEEYRPQQQRMFAAARSAGMNARYYELPGGHSPQVWGPALARELDWVAERTGLLAQ</sequence>
<feature type="transmembrane region" description="Helical" evidence="1">
    <location>
        <begin position="106"/>
        <end position="125"/>
    </location>
</feature>
<dbReference type="InterPro" id="IPR000801">
    <property type="entry name" value="Esterase-like"/>
</dbReference>
<dbReference type="Gene3D" id="3.40.50.1820">
    <property type="entry name" value="alpha/beta hydrolase"/>
    <property type="match status" value="1"/>
</dbReference>
<dbReference type="InterPro" id="IPR050583">
    <property type="entry name" value="Mycobacterial_A85_antigen"/>
</dbReference>
<dbReference type="InterPro" id="IPR029058">
    <property type="entry name" value="AB_hydrolase_fold"/>
</dbReference>
<reference evidence="3 4" key="1">
    <citation type="submission" date="2019-04" db="EMBL/GenBank/DDBJ databases">
        <title>Rhodococcus oryzae sp. nov., a novel actinomycete isolated from rhizosphere soil of rice (Oryza sativa L.).</title>
        <authorList>
            <person name="Li C."/>
        </authorList>
    </citation>
    <scope>NUCLEOTIDE SEQUENCE [LARGE SCALE GENOMIC DNA]</scope>
    <source>
        <strain evidence="3 4">NEAU-CX67</strain>
    </source>
</reference>
<dbReference type="Proteomes" id="UP000305109">
    <property type="component" value="Unassembled WGS sequence"/>
</dbReference>
<feature type="chain" id="PRO_5046013993" evidence="2">
    <location>
        <begin position="21"/>
        <end position="442"/>
    </location>
</feature>
<feature type="signal peptide" evidence="2">
    <location>
        <begin position="1"/>
        <end position="20"/>
    </location>
</feature>
<dbReference type="SUPFAM" id="SSF53474">
    <property type="entry name" value="alpha/beta-Hydrolases"/>
    <property type="match status" value="1"/>
</dbReference>
<keyword evidence="4" id="KW-1185">Reference proteome</keyword>
<keyword evidence="1" id="KW-0472">Membrane</keyword>
<evidence type="ECO:0000313" key="4">
    <source>
        <dbReference type="Proteomes" id="UP000305109"/>
    </source>
</evidence>
<dbReference type="Pfam" id="PF00756">
    <property type="entry name" value="Esterase"/>
    <property type="match status" value="1"/>
</dbReference>